<name>A0A2P6C9A6_9FLAO</name>
<keyword evidence="3" id="KW-1185">Reference proteome</keyword>
<feature type="transmembrane region" description="Helical" evidence="1">
    <location>
        <begin position="95"/>
        <end position="111"/>
    </location>
</feature>
<accession>A0A2P6C9A6</accession>
<feature type="transmembrane region" description="Helical" evidence="1">
    <location>
        <begin position="140"/>
        <end position="162"/>
    </location>
</feature>
<keyword evidence="1" id="KW-0812">Transmembrane</keyword>
<sequence length="182" mass="20156">MTDNFKINFSLKGVVSIIIGIAIFTAGYLIEIILNNFLADKSSVSNLSPEILIFAITFFVFIIATATLFITGKRHAKKIETPLFNAKTKAATKKYFLLIIIIFAALLLLFNLGFINYLAPTFLTLYGLLLFVFKNKERKNLLILSGVSVLLAVMCFLIPSYWASSLSILGIAQATYGVVVKE</sequence>
<keyword evidence="1" id="KW-0472">Membrane</keyword>
<dbReference type="AlphaFoldDB" id="A0A2P6C9A6"/>
<feature type="transmembrane region" description="Helical" evidence="1">
    <location>
        <begin position="14"/>
        <end position="39"/>
    </location>
</feature>
<evidence type="ECO:0000313" key="2">
    <source>
        <dbReference type="EMBL" id="PQJ69491.1"/>
    </source>
</evidence>
<feature type="transmembrane region" description="Helical" evidence="1">
    <location>
        <begin position="117"/>
        <end position="133"/>
    </location>
</feature>
<dbReference type="RefSeq" id="WP_105050416.1">
    <property type="nucleotide sequence ID" value="NZ_CP150661.1"/>
</dbReference>
<organism evidence="2 3">
    <name type="scientific">Polaribacter butkevichii</name>
    <dbReference type="NCBI Taxonomy" id="218490"/>
    <lineage>
        <taxon>Bacteria</taxon>
        <taxon>Pseudomonadati</taxon>
        <taxon>Bacteroidota</taxon>
        <taxon>Flavobacteriia</taxon>
        <taxon>Flavobacteriales</taxon>
        <taxon>Flavobacteriaceae</taxon>
    </lineage>
</organism>
<dbReference type="EMBL" id="MSCK01000002">
    <property type="protein sequence ID" value="PQJ69491.1"/>
    <property type="molecule type" value="Genomic_DNA"/>
</dbReference>
<protein>
    <recommendedName>
        <fullName evidence="4">Tripartite tricarboxylate transporter TctB family protein</fullName>
    </recommendedName>
</protein>
<evidence type="ECO:0000313" key="3">
    <source>
        <dbReference type="Proteomes" id="UP000247345"/>
    </source>
</evidence>
<dbReference type="Proteomes" id="UP000247345">
    <property type="component" value="Unassembled WGS sequence"/>
</dbReference>
<evidence type="ECO:0000256" key="1">
    <source>
        <dbReference type="SAM" id="Phobius"/>
    </source>
</evidence>
<comment type="caution">
    <text evidence="2">The sequence shown here is derived from an EMBL/GenBank/DDBJ whole genome shotgun (WGS) entry which is preliminary data.</text>
</comment>
<feature type="transmembrane region" description="Helical" evidence="1">
    <location>
        <begin position="51"/>
        <end position="70"/>
    </location>
</feature>
<gene>
    <name evidence="2" type="ORF">BTO14_15935</name>
</gene>
<proteinExistence type="predicted"/>
<keyword evidence="1" id="KW-1133">Transmembrane helix</keyword>
<reference evidence="2 3" key="1">
    <citation type="submission" date="2016-12" db="EMBL/GenBank/DDBJ databases">
        <title>Trade-off between light-utilization and light-protection in marine flavobacteria.</title>
        <authorList>
            <person name="Kumagai Y."/>
            <person name="Yoshizawa S."/>
            <person name="Kogure K."/>
            <person name="Iwasaki W."/>
        </authorList>
    </citation>
    <scope>NUCLEOTIDE SEQUENCE [LARGE SCALE GENOMIC DNA]</scope>
    <source>
        <strain evidence="2 3">KCTC 12100</strain>
    </source>
</reference>
<evidence type="ECO:0008006" key="4">
    <source>
        <dbReference type="Google" id="ProtNLM"/>
    </source>
</evidence>
<dbReference type="OrthoDB" id="1201989at2"/>